<evidence type="ECO:0000259" key="1">
    <source>
        <dbReference type="Pfam" id="PF09825"/>
    </source>
</evidence>
<reference evidence="3" key="1">
    <citation type="submission" date="2025-08" db="UniProtKB">
        <authorList>
            <consortium name="RefSeq"/>
        </authorList>
    </citation>
    <scope>IDENTIFICATION</scope>
</reference>
<protein>
    <submittedName>
        <fullName evidence="3">Uncharacterized protein TC_0305</fullName>
    </submittedName>
</protein>
<dbReference type="InterPro" id="IPR019197">
    <property type="entry name" value="Biotin-prot_ligase_N"/>
</dbReference>
<name>A0ABM0JVK3_APLCA</name>
<dbReference type="CDD" id="cd03144">
    <property type="entry name" value="GATase1_ScBLP_like"/>
    <property type="match status" value="1"/>
</dbReference>
<dbReference type="RefSeq" id="XP_005102561.1">
    <property type="nucleotide sequence ID" value="XM_005102504.3"/>
</dbReference>
<organism evidence="2 3">
    <name type="scientific">Aplysia californica</name>
    <name type="common">California sea hare</name>
    <dbReference type="NCBI Taxonomy" id="6500"/>
    <lineage>
        <taxon>Eukaryota</taxon>
        <taxon>Metazoa</taxon>
        <taxon>Spiralia</taxon>
        <taxon>Lophotrochozoa</taxon>
        <taxon>Mollusca</taxon>
        <taxon>Gastropoda</taxon>
        <taxon>Heterobranchia</taxon>
        <taxon>Euthyneura</taxon>
        <taxon>Tectipleura</taxon>
        <taxon>Aplysiida</taxon>
        <taxon>Aplysioidea</taxon>
        <taxon>Aplysiidae</taxon>
        <taxon>Aplysia</taxon>
    </lineage>
</organism>
<dbReference type="InterPro" id="IPR029062">
    <property type="entry name" value="Class_I_gatase-like"/>
</dbReference>
<sequence length="297" mass="33214">MLKNFCRVGKYYPRKLLMDPCSNATTILIYNGKGSGAESAYLLLEALRQSLKKGRYDIRYVSPKEIIEGSWVARCRLIAFGGGYDRGFIQALGTEGTRNIKEFVQNGGSYLGLCAGAYFACDYIEFDKNGPLEVVGKRDLNFYPGDSIGPAFSGFCYNSKKGVHPVPIKYKEMEPFDAYMQGGGYFQPRIEHPRSLQVEDLGQYLTLPNQPAAVVKCRVGKGSAVLSGVHLEYTARLLKKDDPDLQKLIPRFLHSDRSRDTVFRDLLKELGLECQSPDPCAISWTETGDFMHFPATI</sequence>
<dbReference type="PANTHER" id="PTHR12835">
    <property type="entry name" value="BIOTIN PROTEIN LIGASE"/>
    <property type="match status" value="1"/>
</dbReference>
<dbReference type="PIRSF" id="PIRSF016642">
    <property type="entry name" value="UCP016642"/>
    <property type="match status" value="1"/>
</dbReference>
<dbReference type="Proteomes" id="UP000694888">
    <property type="component" value="Unplaced"/>
</dbReference>
<gene>
    <name evidence="3" type="primary">LOC101849938</name>
</gene>
<dbReference type="PANTHER" id="PTHR12835:SF5">
    <property type="entry name" value="BIOTIN--PROTEIN LIGASE"/>
    <property type="match status" value="1"/>
</dbReference>
<keyword evidence="2" id="KW-1185">Reference proteome</keyword>
<dbReference type="InterPro" id="IPR015834">
    <property type="entry name" value="UCP016642"/>
</dbReference>
<dbReference type="GeneID" id="101849938"/>
<dbReference type="SUPFAM" id="SSF52317">
    <property type="entry name" value="Class I glutamine amidotransferase-like"/>
    <property type="match status" value="1"/>
</dbReference>
<proteinExistence type="predicted"/>
<dbReference type="Gene3D" id="3.40.50.880">
    <property type="match status" value="1"/>
</dbReference>
<evidence type="ECO:0000313" key="2">
    <source>
        <dbReference type="Proteomes" id="UP000694888"/>
    </source>
</evidence>
<accession>A0ABM0JVK3</accession>
<feature type="domain" description="Biotin-protein ligase N-terminal" evidence="1">
    <location>
        <begin position="26"/>
        <end position="277"/>
    </location>
</feature>
<dbReference type="Pfam" id="PF09825">
    <property type="entry name" value="BPL_N"/>
    <property type="match status" value="1"/>
</dbReference>
<evidence type="ECO:0000313" key="3">
    <source>
        <dbReference type="RefSeq" id="XP_005102561.1"/>
    </source>
</evidence>